<feature type="binding site" evidence="3">
    <location>
        <position position="201"/>
    </location>
    <ligand>
        <name>a divalent metal cation</name>
        <dbReference type="ChEBI" id="CHEBI:60240"/>
        <label>2</label>
    </ligand>
</feature>
<keyword evidence="6" id="KW-1185">Reference proteome</keyword>
<dbReference type="PROSITE" id="PS01322">
    <property type="entry name" value="PHOSPHOTRIESTERASE_1"/>
    <property type="match status" value="1"/>
</dbReference>
<dbReference type="InterPro" id="IPR032466">
    <property type="entry name" value="Metal_Hydrolase"/>
</dbReference>
<feature type="binding site" evidence="3">
    <location>
        <position position="169"/>
    </location>
    <ligand>
        <name>a divalent metal cation</name>
        <dbReference type="ChEBI" id="CHEBI:60240"/>
        <label>1</label>
    </ligand>
</feature>
<protein>
    <submittedName>
        <fullName evidence="5">Aryldialkylphosphatase</fullName>
    </submittedName>
</protein>
<dbReference type="Gene3D" id="3.20.20.140">
    <property type="entry name" value="Metal-dependent hydrolases"/>
    <property type="match status" value="1"/>
</dbReference>
<keyword evidence="2" id="KW-0378">Hydrolase</keyword>
<feature type="binding site" evidence="3">
    <location>
        <position position="33"/>
    </location>
    <ligand>
        <name>a divalent metal cation</name>
        <dbReference type="ChEBI" id="CHEBI:60240"/>
        <label>1</label>
    </ligand>
</feature>
<comment type="similarity">
    <text evidence="4">Belongs to the metallo-dependent hydrolases superfamily. Phosphotriesterase family.</text>
</comment>
<dbReference type="EMBL" id="MLCO01000346">
    <property type="protein sequence ID" value="ONG45577.1"/>
    <property type="molecule type" value="Genomic_DNA"/>
</dbReference>
<feature type="binding site" evidence="3">
    <location>
        <position position="169"/>
    </location>
    <ligand>
        <name>a divalent metal cation</name>
        <dbReference type="ChEBI" id="CHEBI:60240"/>
        <label>2</label>
    </ligand>
</feature>
<evidence type="ECO:0000313" key="6">
    <source>
        <dbReference type="Proteomes" id="UP000188879"/>
    </source>
</evidence>
<evidence type="ECO:0000256" key="2">
    <source>
        <dbReference type="ARBA" id="ARBA00022801"/>
    </source>
</evidence>
<gene>
    <name evidence="5" type="ORF">BKE38_26375</name>
</gene>
<accession>A0A1V2GVE9</accession>
<evidence type="ECO:0000256" key="4">
    <source>
        <dbReference type="PROSITE-ProRule" id="PRU00679"/>
    </source>
</evidence>
<dbReference type="RefSeq" id="WP_076960244.1">
    <property type="nucleotide sequence ID" value="NZ_MLCO01000346.1"/>
</dbReference>
<keyword evidence="1 3" id="KW-0479">Metal-binding</keyword>
<dbReference type="InterPro" id="IPR001559">
    <property type="entry name" value="Phosphotriesterase"/>
</dbReference>
<organism evidence="5 6">
    <name type="scientific">Teichococcus deserti</name>
    <dbReference type="NCBI Taxonomy" id="1817963"/>
    <lineage>
        <taxon>Bacteria</taxon>
        <taxon>Pseudomonadati</taxon>
        <taxon>Pseudomonadota</taxon>
        <taxon>Alphaproteobacteria</taxon>
        <taxon>Acetobacterales</taxon>
        <taxon>Roseomonadaceae</taxon>
        <taxon>Roseomonas</taxon>
    </lineage>
</organism>
<dbReference type="InterPro" id="IPR017947">
    <property type="entry name" value="AryldialkylPase_Zn-BS"/>
</dbReference>
<feature type="binding site" evidence="3">
    <location>
        <position position="230"/>
    </location>
    <ligand>
        <name>a divalent metal cation</name>
        <dbReference type="ChEBI" id="CHEBI:60240"/>
        <label>2</label>
    </ligand>
</feature>
<proteinExistence type="inferred from homology"/>
<evidence type="ECO:0000313" key="5">
    <source>
        <dbReference type="EMBL" id="ONG45577.1"/>
    </source>
</evidence>
<dbReference type="GO" id="GO:0016788">
    <property type="term" value="F:hydrolase activity, acting on ester bonds"/>
    <property type="evidence" value="ECO:0007669"/>
    <property type="project" value="InterPro"/>
</dbReference>
<evidence type="ECO:0000256" key="3">
    <source>
        <dbReference type="PIRSR" id="PIRSR601559-52"/>
    </source>
</evidence>
<dbReference type="GO" id="GO:0008270">
    <property type="term" value="F:zinc ion binding"/>
    <property type="evidence" value="ECO:0007669"/>
    <property type="project" value="InterPro"/>
</dbReference>
<name>A0A1V2GVE9_9PROT</name>
<dbReference type="SUPFAM" id="SSF51556">
    <property type="entry name" value="Metallo-dependent hydrolases"/>
    <property type="match status" value="1"/>
</dbReference>
<dbReference type="AlphaFoldDB" id="A0A1V2GVE9"/>
<dbReference type="PROSITE" id="PS51347">
    <property type="entry name" value="PHOSPHOTRIESTERASE_2"/>
    <property type="match status" value="1"/>
</dbReference>
<dbReference type="Pfam" id="PF02126">
    <property type="entry name" value="PTE"/>
    <property type="match status" value="1"/>
</dbReference>
<dbReference type="PANTHER" id="PTHR10819">
    <property type="entry name" value="PHOSPHOTRIESTERASE-RELATED"/>
    <property type="match status" value="1"/>
</dbReference>
<feature type="binding site" evidence="3">
    <location>
        <position position="298"/>
    </location>
    <ligand>
        <name>a divalent metal cation</name>
        <dbReference type="ChEBI" id="CHEBI:60240"/>
        <label>1</label>
    </ligand>
</feature>
<reference evidence="5 6" key="1">
    <citation type="submission" date="2016-10" db="EMBL/GenBank/DDBJ databases">
        <title>Draft Genome sequence of Roseomonas sp. strain M3.</title>
        <authorList>
            <person name="Subhash Y."/>
            <person name="Lee S."/>
        </authorList>
    </citation>
    <scope>NUCLEOTIDE SEQUENCE [LARGE SCALE GENOMIC DNA]</scope>
    <source>
        <strain evidence="5 6">M3</strain>
    </source>
</reference>
<dbReference type="Proteomes" id="UP000188879">
    <property type="component" value="Unassembled WGS sequence"/>
</dbReference>
<sequence length="349" mass="39238">MPRLSRDQMRGKAQTVLGLIDPSELGSTLMHEHLIWNITPPSLRSDPPPTEDLDLFRWWDLQTSTLKEYRNTTQLDVGAATRAAAEVVQHGGRTIVELTIGGLMPDPGGLAKASRDSGAQIVMGCGHYVHDYQDPANEHRSVEELAQEMVDQVQLGAWGTDVRAGLLGEIGCQWPWTDLEKKMLHAACLAQQETGAALTIHPARHEDHPWMLVELLREHGADLSRTIIDHIDRTIFDDDRLFRLADAGVILEWDLFGQESCYYAPNIDIDMPNDAGRLRDIRKVIDRGHGDQVVISHDICHVVQMSEWGGHGYAHIYKKVIPLMRRRGYTEAEIDAIMVGTPRRLLTFI</sequence>
<comment type="caution">
    <text evidence="5">The sequence shown here is derived from an EMBL/GenBank/DDBJ whole genome shotgun (WGS) entry which is preliminary data.</text>
</comment>
<dbReference type="OrthoDB" id="9795018at2"/>
<comment type="cofactor">
    <cofactor evidence="3">
        <name>a divalent metal cation</name>
        <dbReference type="ChEBI" id="CHEBI:60240"/>
    </cofactor>
    <text evidence="3">Binds 2 divalent metal cations per subunit.</text>
</comment>
<evidence type="ECO:0000256" key="1">
    <source>
        <dbReference type="ARBA" id="ARBA00022723"/>
    </source>
</evidence>
<dbReference type="PANTHER" id="PTHR10819:SF3">
    <property type="entry name" value="PHOSPHOTRIESTERASE-RELATED PROTEIN"/>
    <property type="match status" value="1"/>
</dbReference>
<feature type="binding site" evidence="3">
    <location>
        <position position="31"/>
    </location>
    <ligand>
        <name>a divalent metal cation</name>
        <dbReference type="ChEBI" id="CHEBI:60240"/>
        <label>1</label>
    </ligand>
</feature>
<comment type="caution">
    <text evidence="4">Lacks conserved residue(s) required for the propagation of feature annotation.</text>
</comment>